<proteinExistence type="predicted"/>
<protein>
    <submittedName>
        <fullName evidence="1">Uncharacterized protein</fullName>
    </submittedName>
</protein>
<name>A0ACC0VN31_9STRA</name>
<dbReference type="EMBL" id="CM047587">
    <property type="protein sequence ID" value="KAI9907859.1"/>
    <property type="molecule type" value="Genomic_DNA"/>
</dbReference>
<organism evidence="1 2">
    <name type="scientific">Peronosclerospora sorghi</name>
    <dbReference type="NCBI Taxonomy" id="230839"/>
    <lineage>
        <taxon>Eukaryota</taxon>
        <taxon>Sar</taxon>
        <taxon>Stramenopiles</taxon>
        <taxon>Oomycota</taxon>
        <taxon>Peronosporomycetes</taxon>
        <taxon>Peronosporales</taxon>
        <taxon>Peronosporaceae</taxon>
        <taxon>Peronosclerospora</taxon>
    </lineage>
</organism>
<dbReference type="Proteomes" id="UP001163321">
    <property type="component" value="Chromosome 8"/>
</dbReference>
<sequence length="1308" mass="147887">MFRSPKPGDWAAEDDSTLALPTPAPGSPSMVQASSPTPPSRQDAQRTSGERFHGDRTNRGGRVERDREYQSGRFDRETDNRRRSDGRDRETRRFDRDREADRDDRRFDRDRGADRDERRFDRDREVDRDERRFDRERGADRDERRFERDTRRPMPNKWGHNADRRGARDLPLEEGFVVHIKENFGFVRSMEREGDLFFHMSEAPVDIQLQDEVEFRVKYNQRSDKEMACHLVVLPKGTIQMEEVTDQILDGVVTKSLPRGGHGGRGSFQDERYGYREEYGLIEVKKEEKSEETVEERTEQDKVENNSQFRRDVIRFTVNSMANNDVETREDEKQDSDRCRTKLFPQFGDEVRFRVAKHRKTGVKRAIDLSITLSAREKLEKEIEAKLATMTRENGVVNRVKNGGGFIKCCDRPIDIYFPFHEVLESKQSDGQEVESGDTSQRFRAGKGALIREGDEVSFYVYEDQENESVRSRSRLTALRVQKLPPGSVSFEELIRANVEGFVSKLPKEPRHGPEVIGCVYFEPSAVDDEGDQVGENELCGSVEKPLKQQEGKDEESKRHKLAFRLCDTEDANYVPFVDDKVAFDEVLDKRTGNMKAVKVRVIQFNPKNRETGTINALKDDFGFIKCTDRSGDAYFRFSDVMGPNRSFSNGTEVAFDVAVDSKSDHIRATRIQVLPRGTIKREDVVGEGLEGEIVAVPILRRGLHSSRGGRGDKLNHLPKFVCGKITFSTPLKQHLIDFLPELKRKVDTAFLSSEDSEKDENTLKESEEQAELRIVFSSSLSKFERAALHEYSEWLGLNHTSSGEGLHRQLAISASSKIPTKTVMEKLATAAPELTVEFKDEDLDDVRYNPHVGDRVKFDLVIIKRTKQFQCKSISCLEAAASIPNSKAENIESSMNKGEGYIVFVKPEGFGFIRPALQMASVSFEENLYFHIRDITTGESLQELKEGTEVQYTVLSDEKKKKKRAVGIHVVPAGTIQKVVPKSMKGVVYKASLLQRMKSGSKSRLAEPNKASTLGSIRLSRCGTSIEDEEDVSDAEADGESEDEAEMEERRQDGAVHESNDETKKLDKKKVGKERRGTPYYVYNLRDLVDPSVVLREGDEVEFVPQITPKHVRASQIRLVASHAKQGVVTRITQNRSNRGGIIRLDGDEPALEAKFTDRRVLRGDTLSVGDRVEFAYKPPPVTSMKNAPLMDDKEKKPDEMNSEKPTNGGFGQALSILHLSSPSSSTTLQRREARKVNSTLKEAMRQVGANAMVASRMARGPDGTRGFVEWGMLETGKTTETASENVTVNSSSTAVSSTGATDEKKT</sequence>
<comment type="caution">
    <text evidence="1">The sequence shown here is derived from an EMBL/GenBank/DDBJ whole genome shotgun (WGS) entry which is preliminary data.</text>
</comment>
<accession>A0ACC0VN31</accession>
<reference evidence="1 2" key="1">
    <citation type="journal article" date="2022" name="bioRxiv">
        <title>The genome of the oomycete Peronosclerospora sorghi, a cosmopolitan pathogen of maize and sorghum, is inflated with dispersed pseudogenes.</title>
        <authorList>
            <person name="Fletcher K."/>
            <person name="Martin F."/>
            <person name="Isakeit T."/>
            <person name="Cavanaugh K."/>
            <person name="Magill C."/>
            <person name="Michelmore R."/>
        </authorList>
    </citation>
    <scope>NUCLEOTIDE SEQUENCE [LARGE SCALE GENOMIC DNA]</scope>
    <source>
        <strain evidence="1">P6</strain>
    </source>
</reference>
<gene>
    <name evidence="1" type="ORF">PsorP6_003154</name>
</gene>
<keyword evidence="2" id="KW-1185">Reference proteome</keyword>
<evidence type="ECO:0000313" key="2">
    <source>
        <dbReference type="Proteomes" id="UP001163321"/>
    </source>
</evidence>
<evidence type="ECO:0000313" key="1">
    <source>
        <dbReference type="EMBL" id="KAI9907859.1"/>
    </source>
</evidence>